<feature type="compositionally biased region" description="Polar residues" evidence="1">
    <location>
        <begin position="20"/>
        <end position="31"/>
    </location>
</feature>
<proteinExistence type="predicted"/>
<evidence type="ECO:0000256" key="1">
    <source>
        <dbReference type="SAM" id="MobiDB-lite"/>
    </source>
</evidence>
<accession>A0ABN7WL90</accession>
<name>A0ABN7WL90_GIGMA</name>
<evidence type="ECO:0000313" key="3">
    <source>
        <dbReference type="Proteomes" id="UP000789901"/>
    </source>
</evidence>
<dbReference type="EMBL" id="CAJVQB010050797">
    <property type="protein sequence ID" value="CAG8835092.1"/>
    <property type="molecule type" value="Genomic_DNA"/>
</dbReference>
<organism evidence="2 3">
    <name type="scientific">Gigaspora margarita</name>
    <dbReference type="NCBI Taxonomy" id="4874"/>
    <lineage>
        <taxon>Eukaryota</taxon>
        <taxon>Fungi</taxon>
        <taxon>Fungi incertae sedis</taxon>
        <taxon>Mucoromycota</taxon>
        <taxon>Glomeromycotina</taxon>
        <taxon>Glomeromycetes</taxon>
        <taxon>Diversisporales</taxon>
        <taxon>Gigasporaceae</taxon>
        <taxon>Gigaspora</taxon>
    </lineage>
</organism>
<gene>
    <name evidence="2" type="ORF">GMARGA_LOCUS32393</name>
</gene>
<keyword evidence="3" id="KW-1185">Reference proteome</keyword>
<protein>
    <submittedName>
        <fullName evidence="2">41859_t:CDS:1</fullName>
    </submittedName>
</protein>
<feature type="region of interest" description="Disordered" evidence="1">
    <location>
        <begin position="1"/>
        <end position="46"/>
    </location>
</feature>
<feature type="non-terminal residue" evidence="2">
    <location>
        <position position="1"/>
    </location>
</feature>
<comment type="caution">
    <text evidence="2">The sequence shown here is derived from an EMBL/GenBank/DDBJ whole genome shotgun (WGS) entry which is preliminary data.</text>
</comment>
<evidence type="ECO:0000313" key="2">
    <source>
        <dbReference type="EMBL" id="CAG8835092.1"/>
    </source>
</evidence>
<reference evidence="2 3" key="1">
    <citation type="submission" date="2021-06" db="EMBL/GenBank/DDBJ databases">
        <authorList>
            <person name="Kallberg Y."/>
            <person name="Tangrot J."/>
            <person name="Rosling A."/>
        </authorList>
    </citation>
    <scope>NUCLEOTIDE SEQUENCE [LARGE SCALE GENOMIC DNA]</scope>
    <source>
        <strain evidence="2 3">120-4 pot B 10/14</strain>
    </source>
</reference>
<dbReference type="Proteomes" id="UP000789901">
    <property type="component" value="Unassembled WGS sequence"/>
</dbReference>
<sequence>NPFISKEIEEDLKDEENYRTEQQNGQEPITNRSEHCNSIVELRAAK</sequence>